<name>E8QVU9_HELPW</name>
<accession>E8QVU9</accession>
<protein>
    <submittedName>
        <fullName evidence="1">Uncharacterized protein</fullName>
    </submittedName>
</protein>
<dbReference type="KEGG" id="hes:HPSA_02825"/>
<dbReference type="PATRIC" id="fig|907239.3.peg.574"/>
<gene>
    <name evidence="1" type="ordered locus">HPSA_02825</name>
</gene>
<evidence type="ECO:0000313" key="2">
    <source>
        <dbReference type="Proteomes" id="UP000007467"/>
    </source>
</evidence>
<evidence type="ECO:0000313" key="1">
    <source>
        <dbReference type="EMBL" id="ADU84570.1"/>
    </source>
</evidence>
<dbReference type="EMBL" id="CP002336">
    <property type="protein sequence ID" value="ADU84570.1"/>
    <property type="molecule type" value="Genomic_DNA"/>
</dbReference>
<dbReference type="RefSeq" id="WP_014534773.1">
    <property type="nucleotide sequence ID" value="NC_017361.1"/>
</dbReference>
<dbReference type="HOGENOM" id="CLU_3234469_0_0_7"/>
<reference evidence="1 2" key="2">
    <citation type="journal article" date="2013" name="Genome Announc.">
        <title>Genome Sequences of Three hpAfrica2 Strains of Helicobacter pylori.</title>
        <authorList>
            <person name="Duncan S.S."/>
            <person name="Bertoli M.T."/>
            <person name="Kersulyte D."/>
            <person name="Valk P.L."/>
            <person name="Tamma S."/>
            <person name="Segal I."/>
            <person name="McClain M.S."/>
            <person name="Cover T.L."/>
            <person name="Berg D.E."/>
        </authorList>
    </citation>
    <scope>NUCLEOTIDE SEQUENCE [LARGE SCALE GENOMIC DNA]</scope>
    <source>
        <strain evidence="1 2">SouthAfrica7</strain>
    </source>
</reference>
<sequence>MIKLCEASYNDAVFSFDLQSLTKIIEAMLKQCGLDYEIDRLRV</sequence>
<organism evidence="1 2">
    <name type="scientific">Helicobacter pylori (strain SouthAfrica7)</name>
    <dbReference type="NCBI Taxonomy" id="907239"/>
    <lineage>
        <taxon>Bacteria</taxon>
        <taxon>Pseudomonadati</taxon>
        <taxon>Campylobacterota</taxon>
        <taxon>Epsilonproteobacteria</taxon>
        <taxon>Campylobacterales</taxon>
        <taxon>Helicobacteraceae</taxon>
        <taxon>Helicobacter</taxon>
    </lineage>
</organism>
<dbReference type="AlphaFoldDB" id="E8QVU9"/>
<reference evidence="2" key="1">
    <citation type="submission" date="2010-11" db="EMBL/GenBank/DDBJ databases">
        <title>Genome sequence of Helicobacter pylori strain SouthAfrica7.</title>
        <authorList>
            <person name="Kersulyte D."/>
            <person name="Segal I."/>
            <person name="Mistry R."/>
            <person name="Berg D.E."/>
        </authorList>
    </citation>
    <scope>NUCLEOTIDE SEQUENCE [LARGE SCALE GENOMIC DNA]</scope>
    <source>
        <strain evidence="2">SouthAfrica7</strain>
    </source>
</reference>
<proteinExistence type="predicted"/>
<dbReference type="Proteomes" id="UP000007467">
    <property type="component" value="Chromosome"/>
</dbReference>